<organism evidence="3 4">
    <name type="scientific">Mycobacterium kyorinense</name>
    <dbReference type="NCBI Taxonomy" id="487514"/>
    <lineage>
        <taxon>Bacteria</taxon>
        <taxon>Bacillati</taxon>
        <taxon>Actinomycetota</taxon>
        <taxon>Actinomycetes</taxon>
        <taxon>Mycobacteriales</taxon>
        <taxon>Mycobacteriaceae</taxon>
        <taxon>Mycobacterium</taxon>
    </lineage>
</organism>
<dbReference type="InterPro" id="IPR001932">
    <property type="entry name" value="PPM-type_phosphatase-like_dom"/>
</dbReference>
<dbReference type="EMBL" id="LZKJ01000185">
    <property type="protein sequence ID" value="OBI41135.1"/>
    <property type="molecule type" value="Genomic_DNA"/>
</dbReference>
<dbReference type="SMART" id="SM00332">
    <property type="entry name" value="PP2Cc"/>
    <property type="match status" value="1"/>
</dbReference>
<name>A0A1A2YT04_9MYCO</name>
<reference evidence="4" key="1">
    <citation type="submission" date="2016-06" db="EMBL/GenBank/DDBJ databases">
        <authorList>
            <person name="Sutton G."/>
            <person name="Brinkac L."/>
            <person name="Sanka R."/>
            <person name="Adams M."/>
            <person name="Lau E."/>
            <person name="Sam S."/>
            <person name="Sreng N."/>
            <person name="Him V."/>
            <person name="Kerleguer A."/>
            <person name="Cheng S."/>
        </authorList>
    </citation>
    <scope>NUCLEOTIDE SEQUENCE [LARGE SCALE GENOMIC DNA]</scope>
    <source>
        <strain evidence="4">E861</strain>
    </source>
</reference>
<comment type="caution">
    <text evidence="3">The sequence shown here is derived from an EMBL/GenBank/DDBJ whole genome shotgun (WGS) entry which is preliminary data.</text>
</comment>
<protein>
    <recommendedName>
        <fullName evidence="1 2">PPM-type phosphatase domain-containing protein</fullName>
    </recommendedName>
</protein>
<evidence type="ECO:0000313" key="4">
    <source>
        <dbReference type="Proteomes" id="UP000093592"/>
    </source>
</evidence>
<gene>
    <name evidence="3" type="ORF">A5707_08055</name>
</gene>
<feature type="domain" description="PPM-type phosphatase" evidence="1">
    <location>
        <begin position="13"/>
        <end position="257"/>
    </location>
</feature>
<dbReference type="Pfam" id="PF13672">
    <property type="entry name" value="PP2C_2"/>
    <property type="match status" value="1"/>
</dbReference>
<dbReference type="InterPro" id="IPR036457">
    <property type="entry name" value="PPM-type-like_dom_sf"/>
</dbReference>
<proteinExistence type="predicted"/>
<dbReference type="SMART" id="SM00331">
    <property type="entry name" value="PP2C_SIG"/>
    <property type="match status" value="1"/>
</dbReference>
<feature type="domain" description="PPM-type phosphatase" evidence="2">
    <location>
        <begin position="15"/>
        <end position="255"/>
    </location>
</feature>
<dbReference type="Gene3D" id="3.60.40.10">
    <property type="entry name" value="PPM-type phosphatase domain"/>
    <property type="match status" value="1"/>
</dbReference>
<dbReference type="AlphaFoldDB" id="A0A1A2YT04"/>
<dbReference type="Proteomes" id="UP000093592">
    <property type="component" value="Unassembled WGS sequence"/>
</dbReference>
<sequence length="279" mass="29268">MVIDGWSTDAMTVRGVSQRGHLHRYNGAPRQDDFAIHLLPDGRVVVLVADGVSGSPQSHIGASAAIKQAAEWLHTQLGDDIAGTDWLGLLKSTAWALTERAQRLLGLDNPDPVRAEQELATTLVCAIVEPTAAGTLRAYLVSAGDSAAWLLSAGQFVEIVVGKVPTESGIASSAVIGLPRVPTEVTPQVVDVANGDVLLIGTDGIGDPLGTGQGGVGDLLREVLTKAPAPSLIEFAHAVDFSRETFDDDRTLVAVWPRTPVVPESVVQSREPSAVEGLQ</sequence>
<evidence type="ECO:0000259" key="2">
    <source>
        <dbReference type="SMART" id="SM00332"/>
    </source>
</evidence>
<accession>A0A1A2YT04</accession>
<evidence type="ECO:0000313" key="3">
    <source>
        <dbReference type="EMBL" id="OBI41135.1"/>
    </source>
</evidence>
<evidence type="ECO:0000259" key="1">
    <source>
        <dbReference type="SMART" id="SM00331"/>
    </source>
</evidence>
<dbReference type="SUPFAM" id="SSF81606">
    <property type="entry name" value="PP2C-like"/>
    <property type="match status" value="1"/>
</dbReference>